<dbReference type="InterPro" id="IPR001179">
    <property type="entry name" value="PPIase_FKBP_dom"/>
</dbReference>
<keyword evidence="9" id="KW-1185">Reference proteome</keyword>
<name>A0A3S0AGY2_9FLAO</name>
<dbReference type="PROSITE" id="PS51257">
    <property type="entry name" value="PROKAR_LIPOPROTEIN"/>
    <property type="match status" value="1"/>
</dbReference>
<dbReference type="EC" id="5.2.1.8" evidence="6"/>
<comment type="catalytic activity">
    <reaction evidence="1 5 6">
        <text>[protein]-peptidylproline (omega=180) = [protein]-peptidylproline (omega=0)</text>
        <dbReference type="Rhea" id="RHEA:16237"/>
        <dbReference type="Rhea" id="RHEA-COMP:10747"/>
        <dbReference type="Rhea" id="RHEA-COMP:10748"/>
        <dbReference type="ChEBI" id="CHEBI:83833"/>
        <dbReference type="ChEBI" id="CHEBI:83834"/>
        <dbReference type="EC" id="5.2.1.8"/>
    </reaction>
</comment>
<evidence type="ECO:0000256" key="6">
    <source>
        <dbReference type="RuleBase" id="RU003915"/>
    </source>
</evidence>
<protein>
    <recommendedName>
        <fullName evidence="6">Peptidyl-prolyl cis-trans isomerase</fullName>
        <ecNumber evidence="6">5.2.1.8</ecNumber>
    </recommendedName>
</protein>
<dbReference type="GO" id="GO:0003755">
    <property type="term" value="F:peptidyl-prolyl cis-trans isomerase activity"/>
    <property type="evidence" value="ECO:0007669"/>
    <property type="project" value="UniProtKB-UniRule"/>
</dbReference>
<evidence type="ECO:0000256" key="3">
    <source>
        <dbReference type="ARBA" id="ARBA00023110"/>
    </source>
</evidence>
<dbReference type="SUPFAM" id="SSF54534">
    <property type="entry name" value="FKBP-like"/>
    <property type="match status" value="1"/>
</dbReference>
<feature type="domain" description="PPIase FKBP-type" evidence="7">
    <location>
        <begin position="70"/>
        <end position="153"/>
    </location>
</feature>
<comment type="similarity">
    <text evidence="2 6">Belongs to the FKBP-type PPIase family.</text>
</comment>
<dbReference type="InterPro" id="IPR046357">
    <property type="entry name" value="PPIase_dom_sf"/>
</dbReference>
<evidence type="ECO:0000256" key="1">
    <source>
        <dbReference type="ARBA" id="ARBA00000971"/>
    </source>
</evidence>
<evidence type="ECO:0000256" key="2">
    <source>
        <dbReference type="ARBA" id="ARBA00006577"/>
    </source>
</evidence>
<reference evidence="8 9" key="1">
    <citation type="submission" date="2018-11" db="EMBL/GenBank/DDBJ databases">
        <title>Arenibacter aquaticus sp.nov., a marine bacterium isolated from surface seawater in the South China Sea.</title>
        <authorList>
            <person name="Guo J."/>
            <person name="Sun J."/>
        </authorList>
    </citation>
    <scope>NUCLEOTIDE SEQUENCE [LARGE SCALE GENOMIC DNA]</scope>
    <source>
        <strain evidence="8 9">GUO666</strain>
    </source>
</reference>
<evidence type="ECO:0000256" key="4">
    <source>
        <dbReference type="ARBA" id="ARBA00023235"/>
    </source>
</evidence>
<keyword evidence="4 5" id="KW-0413">Isomerase</keyword>
<evidence type="ECO:0000313" key="9">
    <source>
        <dbReference type="Proteomes" id="UP000267585"/>
    </source>
</evidence>
<organism evidence="8 9">
    <name type="scientific">Arenibacter aquaticus</name>
    <dbReference type="NCBI Taxonomy" id="2489054"/>
    <lineage>
        <taxon>Bacteria</taxon>
        <taxon>Pseudomonadati</taxon>
        <taxon>Bacteroidota</taxon>
        <taxon>Flavobacteriia</taxon>
        <taxon>Flavobacteriales</taxon>
        <taxon>Flavobacteriaceae</taxon>
        <taxon>Arenibacter</taxon>
    </lineage>
</organism>
<accession>A0A3S0AGY2</accession>
<gene>
    <name evidence="8" type="ORF">EHW67_03065</name>
</gene>
<dbReference type="PROSITE" id="PS50059">
    <property type="entry name" value="FKBP_PPIASE"/>
    <property type="match status" value="1"/>
</dbReference>
<proteinExistence type="inferred from homology"/>
<dbReference type="RefSeq" id="WP_126160906.1">
    <property type="nucleotide sequence ID" value="NZ_RQPJ01000001.1"/>
</dbReference>
<dbReference type="Proteomes" id="UP000267585">
    <property type="component" value="Unassembled WGS sequence"/>
</dbReference>
<comment type="caution">
    <text evidence="8">The sequence shown here is derived from an EMBL/GenBank/DDBJ whole genome shotgun (WGS) entry which is preliminary data.</text>
</comment>
<dbReference type="OrthoDB" id="9814548at2"/>
<dbReference type="EMBL" id="RQPJ01000001">
    <property type="protein sequence ID" value="RTE55603.1"/>
    <property type="molecule type" value="Genomic_DNA"/>
</dbReference>
<dbReference type="Gene3D" id="3.10.50.40">
    <property type="match status" value="1"/>
</dbReference>
<evidence type="ECO:0000259" key="7">
    <source>
        <dbReference type="PROSITE" id="PS50059"/>
    </source>
</evidence>
<dbReference type="PANTHER" id="PTHR43811:SF19">
    <property type="entry name" value="39 KDA FK506-BINDING NUCLEAR PROTEIN"/>
    <property type="match status" value="1"/>
</dbReference>
<evidence type="ECO:0000256" key="5">
    <source>
        <dbReference type="PROSITE-ProRule" id="PRU00277"/>
    </source>
</evidence>
<dbReference type="Pfam" id="PF00254">
    <property type="entry name" value="FKBP_C"/>
    <property type="match status" value="1"/>
</dbReference>
<sequence>MKNTLFAIALVLFVSCETEKKTQENIDYTAKNEADIQAYVAENNLEALRSDSGLYYVIEEEGTGAQAEATSNVTVAYKGYFLNGSVFDQSDSEGITFGLNQVIKGWTEGITYFKEGGNGILLVPSHLGYGSWDYNGIPGGSVLIFEVSLISVN</sequence>
<dbReference type="AlphaFoldDB" id="A0A3S0AGY2"/>
<dbReference type="PANTHER" id="PTHR43811">
    <property type="entry name" value="FKBP-TYPE PEPTIDYL-PROLYL CIS-TRANS ISOMERASE FKPA"/>
    <property type="match status" value="1"/>
</dbReference>
<evidence type="ECO:0000313" key="8">
    <source>
        <dbReference type="EMBL" id="RTE55603.1"/>
    </source>
</evidence>
<keyword evidence="3 5" id="KW-0697">Rotamase</keyword>